<dbReference type="InterPro" id="IPR001314">
    <property type="entry name" value="Peptidase_S1A"/>
</dbReference>
<dbReference type="InterPro" id="IPR043504">
    <property type="entry name" value="Peptidase_S1_PA_chymotrypsin"/>
</dbReference>
<dbReference type="PANTHER" id="PTHR24256">
    <property type="entry name" value="TRYPTASE-RELATED"/>
    <property type="match status" value="1"/>
</dbReference>
<evidence type="ECO:0000256" key="3">
    <source>
        <dbReference type="SAM" id="SignalP"/>
    </source>
</evidence>
<dbReference type="InterPro" id="IPR001254">
    <property type="entry name" value="Trypsin_dom"/>
</dbReference>
<reference evidence="5 6" key="1">
    <citation type="submission" date="2024-01" db="EMBL/GenBank/DDBJ databases">
        <title>The genome of the rayed Mediterranean limpet Patella caerulea (Linnaeus, 1758).</title>
        <authorList>
            <person name="Anh-Thu Weber A."/>
            <person name="Halstead-Nussloch G."/>
        </authorList>
    </citation>
    <scope>NUCLEOTIDE SEQUENCE [LARGE SCALE GENOMIC DNA]</scope>
    <source>
        <strain evidence="5">AATW-2023a</strain>
        <tissue evidence="5">Whole specimen</tissue>
    </source>
</reference>
<feature type="chain" id="PRO_5042810632" description="Peptidase S1 domain-containing protein" evidence="3">
    <location>
        <begin position="23"/>
        <end position="286"/>
    </location>
</feature>
<comment type="similarity">
    <text evidence="2">Belongs to the peptidase S1 family. CLIP subfamily.</text>
</comment>
<proteinExistence type="inferred from homology"/>
<dbReference type="Proteomes" id="UP001347796">
    <property type="component" value="Unassembled WGS sequence"/>
</dbReference>
<keyword evidence="6" id="KW-1185">Reference proteome</keyword>
<dbReference type="Pfam" id="PF00089">
    <property type="entry name" value="Trypsin"/>
    <property type="match status" value="1"/>
</dbReference>
<comment type="caution">
    <text evidence="5">The sequence shown here is derived from an EMBL/GenBank/DDBJ whole genome shotgun (WGS) entry which is preliminary data.</text>
</comment>
<sequence>MMIRQLFLLVQLLVVSVFSIDGKCGYDALPGGRIPTSRILNAETSQRCQWPWMVSVRRTGTKDMCAGVLVNEDKVLTTARCSAALQSLGGQFEVVIGEYNIEVEDEKDGLGKPTETIVPVTSMTQHPEYDGICISNDIAVVRLAKAVEYGECALPVCVTKTRGTDENCDEYIEECVMAGWGKYKAVGAERSPKLRWAYTEMLGPEVCSAIYRYGDNSTLPENIFCLDESKNKQTACLGDEGGMVLCNLKGTWVLKGLISLTSCGDSLPSLAVDIASSTINDFVSRN</sequence>
<evidence type="ECO:0000313" key="6">
    <source>
        <dbReference type="Proteomes" id="UP001347796"/>
    </source>
</evidence>
<organism evidence="5 6">
    <name type="scientific">Patella caerulea</name>
    <name type="common">Rayed Mediterranean limpet</name>
    <dbReference type="NCBI Taxonomy" id="87958"/>
    <lineage>
        <taxon>Eukaryota</taxon>
        <taxon>Metazoa</taxon>
        <taxon>Spiralia</taxon>
        <taxon>Lophotrochozoa</taxon>
        <taxon>Mollusca</taxon>
        <taxon>Gastropoda</taxon>
        <taxon>Patellogastropoda</taxon>
        <taxon>Patelloidea</taxon>
        <taxon>Patellidae</taxon>
        <taxon>Patella</taxon>
    </lineage>
</organism>
<feature type="signal peptide" evidence="3">
    <location>
        <begin position="1"/>
        <end position="22"/>
    </location>
</feature>
<dbReference type="GO" id="GO:0004252">
    <property type="term" value="F:serine-type endopeptidase activity"/>
    <property type="evidence" value="ECO:0007669"/>
    <property type="project" value="InterPro"/>
</dbReference>
<dbReference type="SMART" id="SM00020">
    <property type="entry name" value="Tryp_SPc"/>
    <property type="match status" value="1"/>
</dbReference>
<dbReference type="PROSITE" id="PS50240">
    <property type="entry name" value="TRYPSIN_DOM"/>
    <property type="match status" value="1"/>
</dbReference>
<keyword evidence="3" id="KW-0732">Signal</keyword>
<gene>
    <name evidence="5" type="ORF">SNE40_008244</name>
</gene>
<keyword evidence="1" id="KW-1015">Disulfide bond</keyword>
<accession>A0AAN8PYM0</accession>
<evidence type="ECO:0000256" key="2">
    <source>
        <dbReference type="ARBA" id="ARBA00024195"/>
    </source>
</evidence>
<dbReference type="Gene3D" id="2.40.10.10">
    <property type="entry name" value="Trypsin-like serine proteases"/>
    <property type="match status" value="1"/>
</dbReference>
<dbReference type="AlphaFoldDB" id="A0AAN8PYM0"/>
<evidence type="ECO:0000256" key="1">
    <source>
        <dbReference type="ARBA" id="ARBA00023157"/>
    </source>
</evidence>
<feature type="domain" description="Peptidase S1" evidence="4">
    <location>
        <begin position="29"/>
        <end position="286"/>
    </location>
</feature>
<dbReference type="PRINTS" id="PR00722">
    <property type="entry name" value="CHYMOTRYPSIN"/>
</dbReference>
<evidence type="ECO:0000259" key="4">
    <source>
        <dbReference type="PROSITE" id="PS50240"/>
    </source>
</evidence>
<dbReference type="SUPFAM" id="SSF50494">
    <property type="entry name" value="Trypsin-like serine proteases"/>
    <property type="match status" value="1"/>
</dbReference>
<dbReference type="InterPro" id="IPR051487">
    <property type="entry name" value="Ser/Thr_Proteases_Immune/Dev"/>
</dbReference>
<name>A0AAN8PYM0_PATCE</name>
<dbReference type="CDD" id="cd00190">
    <property type="entry name" value="Tryp_SPc"/>
    <property type="match status" value="1"/>
</dbReference>
<dbReference type="InterPro" id="IPR009003">
    <property type="entry name" value="Peptidase_S1_PA"/>
</dbReference>
<dbReference type="EMBL" id="JAZGQO010000006">
    <property type="protein sequence ID" value="KAK6186149.1"/>
    <property type="molecule type" value="Genomic_DNA"/>
</dbReference>
<protein>
    <recommendedName>
        <fullName evidence="4">Peptidase S1 domain-containing protein</fullName>
    </recommendedName>
</protein>
<evidence type="ECO:0000313" key="5">
    <source>
        <dbReference type="EMBL" id="KAK6186149.1"/>
    </source>
</evidence>
<dbReference type="GO" id="GO:0006508">
    <property type="term" value="P:proteolysis"/>
    <property type="evidence" value="ECO:0007669"/>
    <property type="project" value="InterPro"/>
</dbReference>